<proteinExistence type="predicted"/>
<dbReference type="Gramene" id="Psat06G0087200-T1">
    <property type="protein sequence ID" value="KAI5393944.1"/>
    <property type="gene ID" value="KIW84_060872"/>
</dbReference>
<gene>
    <name evidence="1" type="ORF">KIW84_060872</name>
</gene>
<protein>
    <submittedName>
        <fullName evidence="1">Uncharacterized protein</fullName>
    </submittedName>
</protein>
<comment type="caution">
    <text evidence="1">The sequence shown here is derived from an EMBL/GenBank/DDBJ whole genome shotgun (WGS) entry which is preliminary data.</text>
</comment>
<keyword evidence="2" id="KW-1185">Reference proteome</keyword>
<accession>A0A9D4W0V0</accession>
<dbReference type="Proteomes" id="UP001058974">
    <property type="component" value="Chromosome 6"/>
</dbReference>
<reference evidence="1 2" key="1">
    <citation type="journal article" date="2022" name="Nat. Genet.">
        <title>Improved pea reference genome and pan-genome highlight genomic features and evolutionary characteristics.</title>
        <authorList>
            <person name="Yang T."/>
            <person name="Liu R."/>
            <person name="Luo Y."/>
            <person name="Hu S."/>
            <person name="Wang D."/>
            <person name="Wang C."/>
            <person name="Pandey M.K."/>
            <person name="Ge S."/>
            <person name="Xu Q."/>
            <person name="Li N."/>
            <person name="Li G."/>
            <person name="Huang Y."/>
            <person name="Saxena R.K."/>
            <person name="Ji Y."/>
            <person name="Li M."/>
            <person name="Yan X."/>
            <person name="He Y."/>
            <person name="Liu Y."/>
            <person name="Wang X."/>
            <person name="Xiang C."/>
            <person name="Varshney R.K."/>
            <person name="Ding H."/>
            <person name="Gao S."/>
            <person name="Zong X."/>
        </authorList>
    </citation>
    <scope>NUCLEOTIDE SEQUENCE [LARGE SCALE GENOMIC DNA]</scope>
    <source>
        <strain evidence="1 2">cv. Zhongwan 6</strain>
    </source>
</reference>
<dbReference type="AlphaFoldDB" id="A0A9D4W0V0"/>
<sequence>MRSLAKRLHACVFRDVTGGPDMVLGMDWLTKLGNIEANFGELCLKWKLGGQKYSIQGDPALFTSWKTMLKALTDDGVGF</sequence>
<evidence type="ECO:0000313" key="1">
    <source>
        <dbReference type="EMBL" id="KAI5393944.1"/>
    </source>
</evidence>
<dbReference type="EMBL" id="JAMSHJ010000006">
    <property type="protein sequence ID" value="KAI5393944.1"/>
    <property type="molecule type" value="Genomic_DNA"/>
</dbReference>
<evidence type="ECO:0000313" key="2">
    <source>
        <dbReference type="Proteomes" id="UP001058974"/>
    </source>
</evidence>
<name>A0A9D4W0V0_PEA</name>
<organism evidence="1 2">
    <name type="scientific">Pisum sativum</name>
    <name type="common">Garden pea</name>
    <name type="synonym">Lathyrus oleraceus</name>
    <dbReference type="NCBI Taxonomy" id="3888"/>
    <lineage>
        <taxon>Eukaryota</taxon>
        <taxon>Viridiplantae</taxon>
        <taxon>Streptophyta</taxon>
        <taxon>Embryophyta</taxon>
        <taxon>Tracheophyta</taxon>
        <taxon>Spermatophyta</taxon>
        <taxon>Magnoliopsida</taxon>
        <taxon>eudicotyledons</taxon>
        <taxon>Gunneridae</taxon>
        <taxon>Pentapetalae</taxon>
        <taxon>rosids</taxon>
        <taxon>fabids</taxon>
        <taxon>Fabales</taxon>
        <taxon>Fabaceae</taxon>
        <taxon>Papilionoideae</taxon>
        <taxon>50 kb inversion clade</taxon>
        <taxon>NPAAA clade</taxon>
        <taxon>Hologalegina</taxon>
        <taxon>IRL clade</taxon>
        <taxon>Fabeae</taxon>
        <taxon>Lathyrus</taxon>
    </lineage>
</organism>